<accession>A0A1M5BIW0</accession>
<name>A0A1M5BIW0_9BACE</name>
<gene>
    <name evidence="2" type="ORF">SAMN05444405_108133</name>
</gene>
<dbReference type="EMBL" id="FQTV01000008">
    <property type="protein sequence ID" value="SHF42563.1"/>
    <property type="molecule type" value="Genomic_DNA"/>
</dbReference>
<organism evidence="2 3">
    <name type="scientific">Bacteroides luti</name>
    <dbReference type="NCBI Taxonomy" id="1297750"/>
    <lineage>
        <taxon>Bacteria</taxon>
        <taxon>Pseudomonadati</taxon>
        <taxon>Bacteroidota</taxon>
        <taxon>Bacteroidia</taxon>
        <taxon>Bacteroidales</taxon>
        <taxon>Bacteroidaceae</taxon>
        <taxon>Bacteroides</taxon>
    </lineage>
</organism>
<dbReference type="AlphaFoldDB" id="A0A1M5BIW0"/>
<dbReference type="RefSeq" id="WP_073401460.1">
    <property type="nucleotide sequence ID" value="NZ_FQTV01000008.1"/>
</dbReference>
<evidence type="ECO:0000259" key="1">
    <source>
        <dbReference type="Pfam" id="PF16270"/>
    </source>
</evidence>
<dbReference type="OrthoDB" id="1001469at2"/>
<dbReference type="Proteomes" id="UP000184509">
    <property type="component" value="Unassembled WGS sequence"/>
</dbReference>
<protein>
    <recommendedName>
        <fullName evidence="1">DUF4923 domain-containing protein</fullName>
    </recommendedName>
</protein>
<keyword evidence="3" id="KW-1185">Reference proteome</keyword>
<proteinExistence type="predicted"/>
<evidence type="ECO:0000313" key="3">
    <source>
        <dbReference type="Proteomes" id="UP000184509"/>
    </source>
</evidence>
<reference evidence="2 3" key="1">
    <citation type="submission" date="2016-11" db="EMBL/GenBank/DDBJ databases">
        <authorList>
            <person name="Jaros S."/>
            <person name="Januszkiewicz K."/>
            <person name="Wedrychowicz H."/>
        </authorList>
    </citation>
    <scope>NUCLEOTIDE SEQUENCE [LARGE SCALE GENOMIC DNA]</scope>
    <source>
        <strain evidence="2 3">DSM 26991</strain>
    </source>
</reference>
<sequence>MKRSSLLITLLLGMLFLPGALKAQSSFSLGDILNNKTLNGIAEAVTGTSSASAIDLTGTWKYKGSACALESDNIVKKAGASIATSTLEKKLDTKFASVGIKKGACSFTFSNDSSFVTKVGKKSYSGTYSYNKSNGTLVLTYLQLMNLNAAVKTSGNNVSLLFDANKFVKLVTYLSKTSSKTSIKTLAALLNSYEGAKVGFKLEK</sequence>
<feature type="domain" description="DUF4923" evidence="1">
    <location>
        <begin position="29"/>
        <end position="204"/>
    </location>
</feature>
<dbReference type="Pfam" id="PF16270">
    <property type="entry name" value="DUF4923"/>
    <property type="match status" value="1"/>
</dbReference>
<dbReference type="STRING" id="1297750.SAMN05444405_108133"/>
<dbReference type="InterPro" id="IPR032575">
    <property type="entry name" value="DUF4923"/>
</dbReference>
<evidence type="ECO:0000313" key="2">
    <source>
        <dbReference type="EMBL" id="SHF42563.1"/>
    </source>
</evidence>